<dbReference type="InterPro" id="IPR018490">
    <property type="entry name" value="cNMP-bd_dom_sf"/>
</dbReference>
<dbReference type="GO" id="GO:0003677">
    <property type="term" value="F:DNA binding"/>
    <property type="evidence" value="ECO:0007669"/>
    <property type="project" value="UniProtKB-KW"/>
</dbReference>
<dbReference type="GO" id="GO:0006355">
    <property type="term" value="P:regulation of DNA-templated transcription"/>
    <property type="evidence" value="ECO:0007669"/>
    <property type="project" value="InterPro"/>
</dbReference>
<feature type="domain" description="Cyclic nucleotide-binding" evidence="4">
    <location>
        <begin position="128"/>
        <end position="195"/>
    </location>
</feature>
<keyword evidence="6" id="KW-0418">Kinase</keyword>
<feature type="domain" description="HTH crp-type" evidence="5">
    <location>
        <begin position="262"/>
        <end position="336"/>
    </location>
</feature>
<keyword evidence="6" id="KW-0808">Transferase</keyword>
<dbReference type="Pfam" id="PF13545">
    <property type="entry name" value="HTH_Crp_2"/>
    <property type="match status" value="1"/>
</dbReference>
<dbReference type="PROSITE" id="PS51063">
    <property type="entry name" value="HTH_CRP_2"/>
    <property type="match status" value="1"/>
</dbReference>
<dbReference type="InterPro" id="IPR036388">
    <property type="entry name" value="WH-like_DNA-bd_sf"/>
</dbReference>
<dbReference type="Proteomes" id="UP000199040">
    <property type="component" value="Unassembled WGS sequence"/>
</dbReference>
<keyword evidence="1" id="KW-0805">Transcription regulation</keyword>
<evidence type="ECO:0000259" key="5">
    <source>
        <dbReference type="PROSITE" id="PS51063"/>
    </source>
</evidence>
<reference evidence="6 7" key="1">
    <citation type="submission" date="2016-10" db="EMBL/GenBank/DDBJ databases">
        <authorList>
            <person name="de Groot N.N."/>
        </authorList>
    </citation>
    <scope>NUCLEOTIDE SEQUENCE [LARGE SCALE GENOMIC DNA]</scope>
    <source>
        <strain evidence="6 7">CGMCC 1.6848</strain>
    </source>
</reference>
<dbReference type="Pfam" id="PF00027">
    <property type="entry name" value="cNMP_binding"/>
    <property type="match status" value="1"/>
</dbReference>
<dbReference type="EMBL" id="FOPY01000003">
    <property type="protein sequence ID" value="SFH35000.1"/>
    <property type="molecule type" value="Genomic_DNA"/>
</dbReference>
<proteinExistence type="predicted"/>
<protein>
    <submittedName>
        <fullName evidence="6">cAMP-binding domain of CRP or a regulatory subunit of cAMP-dependent protein kinases</fullName>
    </submittedName>
</protein>
<evidence type="ECO:0000259" key="4">
    <source>
        <dbReference type="PROSITE" id="PS50042"/>
    </source>
</evidence>
<evidence type="ECO:0000256" key="1">
    <source>
        <dbReference type="ARBA" id="ARBA00023015"/>
    </source>
</evidence>
<dbReference type="GO" id="GO:0016301">
    <property type="term" value="F:kinase activity"/>
    <property type="evidence" value="ECO:0007669"/>
    <property type="project" value="UniProtKB-KW"/>
</dbReference>
<keyword evidence="2" id="KW-0238">DNA-binding</keyword>
<dbReference type="Gene3D" id="2.60.120.10">
    <property type="entry name" value="Jelly Rolls"/>
    <property type="match status" value="1"/>
</dbReference>
<keyword evidence="3" id="KW-0804">Transcription</keyword>
<dbReference type="InterPro" id="IPR036390">
    <property type="entry name" value="WH_DNA-bd_sf"/>
</dbReference>
<dbReference type="AlphaFoldDB" id="A0A1I2ZBC3"/>
<evidence type="ECO:0000313" key="7">
    <source>
        <dbReference type="Proteomes" id="UP000199040"/>
    </source>
</evidence>
<dbReference type="InterPro" id="IPR012318">
    <property type="entry name" value="HTH_CRP"/>
</dbReference>
<dbReference type="CDD" id="cd00038">
    <property type="entry name" value="CAP_ED"/>
    <property type="match status" value="1"/>
</dbReference>
<organism evidence="6 7">
    <name type="scientific">Modicisalibacter xianhensis</name>
    <dbReference type="NCBI Taxonomy" id="442341"/>
    <lineage>
        <taxon>Bacteria</taxon>
        <taxon>Pseudomonadati</taxon>
        <taxon>Pseudomonadota</taxon>
        <taxon>Gammaproteobacteria</taxon>
        <taxon>Oceanospirillales</taxon>
        <taxon>Halomonadaceae</taxon>
        <taxon>Modicisalibacter</taxon>
    </lineage>
</organism>
<dbReference type="STRING" id="442341.SAMN04487959_1038"/>
<dbReference type="SMART" id="SM00419">
    <property type="entry name" value="HTH_CRP"/>
    <property type="match status" value="1"/>
</dbReference>
<dbReference type="SUPFAM" id="SSF46785">
    <property type="entry name" value="Winged helix' DNA-binding domain"/>
    <property type="match status" value="1"/>
</dbReference>
<evidence type="ECO:0000313" key="6">
    <source>
        <dbReference type="EMBL" id="SFH35000.1"/>
    </source>
</evidence>
<dbReference type="PROSITE" id="PS50042">
    <property type="entry name" value="CNMP_BINDING_3"/>
    <property type="match status" value="1"/>
</dbReference>
<name>A0A1I2ZBC3_9GAMM</name>
<evidence type="ECO:0000256" key="2">
    <source>
        <dbReference type="ARBA" id="ARBA00023125"/>
    </source>
</evidence>
<dbReference type="SUPFAM" id="SSF51206">
    <property type="entry name" value="cAMP-binding domain-like"/>
    <property type="match status" value="1"/>
</dbReference>
<dbReference type="Gene3D" id="1.10.10.10">
    <property type="entry name" value="Winged helix-like DNA-binding domain superfamily/Winged helix DNA-binding domain"/>
    <property type="match status" value="1"/>
</dbReference>
<dbReference type="InterPro" id="IPR014710">
    <property type="entry name" value="RmlC-like_jellyroll"/>
</dbReference>
<sequence>MNQGCMSRMAHEWAAGSTTPRKPGLHRPGFIRFGASIHPLVPSLRTETAVIQTIFYFDRQPGRTRLSCIVSKLMGLEWKSKPSMTLRISVSLYRNPSSAASFYFVMPCLTLKEMIPAVTVRLFSKLDHFMSLTEEEKRSIEQAATIRRTYQKGEDVISEGQRPDFVHLIEEGWACRYKRLDNGDDHIMAYLIPGDLCDVHVTILNEMDHSIRALTPLKIALLPAHEISLLMESSSRIARALFWSTLVDEATLREWLVNAGSRSADRRLAHVFCEMLLRSRIAGLTDDNSFDLPLTQVELANSMGLTPIHVNRTLQKLRAENLIAFNNKRMRILDWESLKEFSGFKPNYLHCENVTC</sequence>
<accession>A0A1I2ZBC3</accession>
<keyword evidence="7" id="KW-1185">Reference proteome</keyword>
<dbReference type="InterPro" id="IPR000595">
    <property type="entry name" value="cNMP-bd_dom"/>
</dbReference>
<evidence type="ECO:0000256" key="3">
    <source>
        <dbReference type="ARBA" id="ARBA00023163"/>
    </source>
</evidence>
<gene>
    <name evidence="6" type="ORF">SAMN04487959_1038</name>
</gene>